<evidence type="ECO:0000256" key="2">
    <source>
        <dbReference type="SAM" id="SignalP"/>
    </source>
</evidence>
<sequence>MDTVTLPRCPALLLSALLLPLLLFVCCQSQPTRNLWAGPIPPGSRFRLNYDTGNAFYQQWGDSEGRIQSRYGWRLGPPGSSHVFFWQGFGAGGGDTNALPTPEPEPSIYPDRYVPRTRPSEPPRELKDDAEDEGNYRNALDDFAGPGGVSRPGGFVGLPLNRLTLDVGPIGVNRVLRASASAPTAQRLFAPSRNSGRSFPS</sequence>
<dbReference type="VEuPathDB" id="VectorBase:ISCP_003269"/>
<organism>
    <name type="scientific">Ixodes scapularis</name>
    <name type="common">Black-legged tick</name>
    <name type="synonym">Deer tick</name>
    <dbReference type="NCBI Taxonomy" id="6945"/>
    <lineage>
        <taxon>Eukaryota</taxon>
        <taxon>Metazoa</taxon>
        <taxon>Ecdysozoa</taxon>
        <taxon>Arthropoda</taxon>
        <taxon>Chelicerata</taxon>
        <taxon>Arachnida</taxon>
        <taxon>Acari</taxon>
        <taxon>Parasitiformes</taxon>
        <taxon>Ixodida</taxon>
        <taxon>Ixodoidea</taxon>
        <taxon>Ixodidae</taxon>
        <taxon>Ixodinae</taxon>
        <taxon>Ixodes</taxon>
    </lineage>
</organism>
<dbReference type="EnsemblMetazoa" id="ISCW019289-RA">
    <property type="protein sequence ID" value="ISCW019289-PA"/>
    <property type="gene ID" value="ISCW019289"/>
</dbReference>
<dbReference type="VEuPathDB" id="VectorBase:ISCW019289"/>
<dbReference type="VEuPathDB" id="VectorBase:ISCI019289"/>
<dbReference type="EMBL" id="DS809907">
    <property type="protein sequence ID" value="EEC11042.1"/>
    <property type="molecule type" value="Genomic_DNA"/>
</dbReference>
<keyword evidence="2" id="KW-0732">Signal</keyword>
<feature type="region of interest" description="Disordered" evidence="1">
    <location>
        <begin position="95"/>
        <end position="147"/>
    </location>
</feature>
<reference evidence="4" key="2">
    <citation type="submission" date="2020-05" db="UniProtKB">
        <authorList>
            <consortium name="EnsemblMetazoa"/>
        </authorList>
    </citation>
    <scope>IDENTIFICATION</scope>
    <source>
        <strain evidence="4">wikel</strain>
    </source>
</reference>
<dbReference type="Proteomes" id="UP000001555">
    <property type="component" value="Unassembled WGS sequence"/>
</dbReference>
<proteinExistence type="predicted"/>
<dbReference type="KEGG" id="isc:8032517"/>
<feature type="signal peptide" evidence="2">
    <location>
        <begin position="1"/>
        <end position="29"/>
    </location>
</feature>
<feature type="compositionally biased region" description="Basic and acidic residues" evidence="1">
    <location>
        <begin position="118"/>
        <end position="127"/>
    </location>
</feature>
<dbReference type="InParanoid" id="B7PWS0"/>
<dbReference type="AlphaFoldDB" id="B7PWS0"/>
<evidence type="ECO:0008006" key="6">
    <source>
        <dbReference type="Google" id="ProtNLM"/>
    </source>
</evidence>
<keyword evidence="5" id="KW-1185">Reference proteome</keyword>
<evidence type="ECO:0000313" key="3">
    <source>
        <dbReference type="EMBL" id="EEC11042.1"/>
    </source>
</evidence>
<evidence type="ECO:0000313" key="5">
    <source>
        <dbReference type="Proteomes" id="UP000001555"/>
    </source>
</evidence>
<evidence type="ECO:0000256" key="1">
    <source>
        <dbReference type="SAM" id="MobiDB-lite"/>
    </source>
</evidence>
<feature type="region of interest" description="Disordered" evidence="1">
    <location>
        <begin position="181"/>
        <end position="201"/>
    </location>
</feature>
<feature type="compositionally biased region" description="Polar residues" evidence="1">
    <location>
        <begin position="192"/>
        <end position="201"/>
    </location>
</feature>
<dbReference type="PaxDb" id="6945-B7PWS0"/>
<dbReference type="EMBL" id="ABJB010722373">
    <property type="status" value="NOT_ANNOTATED_CDS"/>
    <property type="molecule type" value="Genomic_DNA"/>
</dbReference>
<name>B7PWS0_IXOSC</name>
<dbReference type="HOGENOM" id="CLU_1361778_0_0_1"/>
<gene>
    <name evidence="4" type="primary">8032517</name>
    <name evidence="3" type="ORF">IscW_ISCW019289</name>
</gene>
<accession>B7PWS0</accession>
<reference evidence="3 5" key="1">
    <citation type="submission" date="2008-03" db="EMBL/GenBank/DDBJ databases">
        <title>Annotation of Ixodes scapularis.</title>
        <authorList>
            <consortium name="Ixodes scapularis Genome Project Consortium"/>
            <person name="Caler E."/>
            <person name="Hannick L.I."/>
            <person name="Bidwell S."/>
            <person name="Joardar V."/>
            <person name="Thiagarajan M."/>
            <person name="Amedeo P."/>
            <person name="Galinsky K.J."/>
            <person name="Schobel S."/>
            <person name="Inman J."/>
            <person name="Hostetler J."/>
            <person name="Miller J."/>
            <person name="Hammond M."/>
            <person name="Megy K."/>
            <person name="Lawson D."/>
            <person name="Kodira C."/>
            <person name="Sutton G."/>
            <person name="Meyer J."/>
            <person name="Hill C.A."/>
            <person name="Birren B."/>
            <person name="Nene V."/>
            <person name="Collins F."/>
            <person name="Alarcon-Chaidez F."/>
            <person name="Wikel S."/>
            <person name="Strausberg R."/>
        </authorList>
    </citation>
    <scope>NUCLEOTIDE SEQUENCE [LARGE SCALE GENOMIC DNA]</scope>
    <source>
        <strain evidence="5">Wikel</strain>
        <strain evidence="3">Wikel colony</strain>
    </source>
</reference>
<evidence type="ECO:0000313" key="4">
    <source>
        <dbReference type="EnsemblMetazoa" id="ISCW019289-PA"/>
    </source>
</evidence>
<protein>
    <recommendedName>
        <fullName evidence="6">Secreted protein</fullName>
    </recommendedName>
</protein>
<feature type="chain" id="PRO_5014568165" description="Secreted protein" evidence="2">
    <location>
        <begin position="30"/>
        <end position="201"/>
    </location>
</feature>
<dbReference type="OrthoDB" id="10277517at2759"/>